<dbReference type="PROSITE" id="PS00175">
    <property type="entry name" value="PG_MUTASE"/>
    <property type="match status" value="1"/>
</dbReference>
<accession>D7CND1</accession>
<dbReference type="OrthoDB" id="9781415at2"/>
<keyword evidence="1" id="KW-0378">Hydrolase</keyword>
<dbReference type="SUPFAM" id="SSF53254">
    <property type="entry name" value="Phosphoglycerate mutase-like"/>
    <property type="match status" value="1"/>
</dbReference>
<evidence type="ECO:0000256" key="1">
    <source>
        <dbReference type="ARBA" id="ARBA00022801"/>
    </source>
</evidence>
<reference evidence="5" key="1">
    <citation type="journal article" date="2010" name="Stand. Genomic Sci.">
        <title>Complete genome sequence of Syntrophothermus lipocalidus type strain (TGB-C1T).</title>
        <authorList>
            <consortium name="US DOE Joint Genome Institute (JGI-PGF)"/>
            <person name="Djao O."/>
            <person name="Zhang X."/>
            <person name="Lucas S."/>
            <person name="Lapidus A."/>
            <person name="Glavina Del Rio T."/>
            <person name="Nolan M."/>
            <person name="Tice H."/>
            <person name="Cheng J."/>
            <person name="Han C."/>
            <person name="Tapia R."/>
            <person name="Goodwin L."/>
            <person name="Pitluck S."/>
            <person name="Liolios K."/>
            <person name="Ivanova N."/>
            <person name="Mavromatis K."/>
            <person name="Mikhailova N."/>
            <person name="Ovchinnikova G."/>
            <person name="Pati A."/>
            <person name="Brambilla E."/>
            <person name="Chen A."/>
            <person name="Palaniappan K."/>
            <person name="Land M."/>
            <person name="Hauser L."/>
            <person name="Chang Y."/>
            <person name="Jeffries C."/>
            <person name="Rohde M."/>
            <person name="Sikorski J."/>
            <person name="Spring S."/>
            <person name="Goker M."/>
            <person name="Detter J."/>
            <person name="Woyke T."/>
            <person name="Bristow J."/>
            <person name="Eisen J."/>
            <person name="Markowitz V."/>
            <person name="Hugenholtz P."/>
            <person name="Kyrpides N."/>
            <person name="Klenk H."/>
        </authorList>
    </citation>
    <scope>NUCLEOTIDE SEQUENCE [LARGE SCALE GENOMIC DNA]</scope>
    <source>
        <strain evidence="5">DSM 12680 / TGB-C1</strain>
    </source>
</reference>
<dbReference type="HOGENOM" id="CLU_033323_8_4_9"/>
<dbReference type="EMBL" id="CP002048">
    <property type="protein sequence ID" value="ADI02216.1"/>
    <property type="molecule type" value="Genomic_DNA"/>
</dbReference>
<dbReference type="GO" id="GO:0004331">
    <property type="term" value="F:fructose-2,6-bisphosphate 2-phosphatase activity"/>
    <property type="evidence" value="ECO:0007669"/>
    <property type="project" value="TreeGrafter"/>
</dbReference>
<dbReference type="RefSeq" id="WP_013175618.1">
    <property type="nucleotide sequence ID" value="NC_014220.1"/>
</dbReference>
<dbReference type="InterPro" id="IPR013078">
    <property type="entry name" value="His_Pase_superF_clade-1"/>
</dbReference>
<evidence type="ECO:0000313" key="4">
    <source>
        <dbReference type="EMBL" id="ADI02216.1"/>
    </source>
</evidence>
<dbReference type="InterPro" id="IPR001345">
    <property type="entry name" value="PG/BPGM_mutase_AS"/>
</dbReference>
<name>D7CND1_SYNLT</name>
<feature type="binding site" evidence="3">
    <location>
        <begin position="7"/>
        <end position="14"/>
    </location>
    <ligand>
        <name>substrate</name>
    </ligand>
</feature>
<feature type="binding site" evidence="3">
    <location>
        <position position="57"/>
    </location>
    <ligand>
        <name>substrate</name>
    </ligand>
</feature>
<dbReference type="AlphaFoldDB" id="D7CND1"/>
<dbReference type="Pfam" id="PF00300">
    <property type="entry name" value="His_Phos_1"/>
    <property type="match status" value="1"/>
</dbReference>
<evidence type="ECO:0000313" key="5">
    <source>
        <dbReference type="Proteomes" id="UP000000378"/>
    </source>
</evidence>
<protein>
    <submittedName>
        <fullName evidence="4">Phosphoglycerate mutase</fullName>
    </submittedName>
</protein>
<dbReference type="PANTHER" id="PTHR46517">
    <property type="entry name" value="FRUCTOSE-2,6-BISPHOSPHATASE TIGAR"/>
    <property type="match status" value="1"/>
</dbReference>
<dbReference type="InterPro" id="IPR051695">
    <property type="entry name" value="Phosphoglycerate_Mutase"/>
</dbReference>
<evidence type="ECO:0000256" key="2">
    <source>
        <dbReference type="PIRSR" id="PIRSR613078-1"/>
    </source>
</evidence>
<dbReference type="eggNOG" id="COG0406">
    <property type="taxonomic scope" value="Bacteria"/>
</dbReference>
<dbReference type="GO" id="GO:0045820">
    <property type="term" value="P:negative regulation of glycolytic process"/>
    <property type="evidence" value="ECO:0007669"/>
    <property type="project" value="TreeGrafter"/>
</dbReference>
<evidence type="ECO:0000256" key="3">
    <source>
        <dbReference type="PIRSR" id="PIRSR613078-2"/>
    </source>
</evidence>
<reference evidence="4 5" key="2">
    <citation type="journal article" date="2010" name="Stand. Genomic Sci.">
        <title>Complete genome sequence of Syntrophothermus lipocalidus type strain (TGB-C1).</title>
        <authorList>
            <person name="Djao O.D."/>
            <person name="Zhang X."/>
            <person name="Lucas S."/>
            <person name="Lapidus A."/>
            <person name="Del Rio T.G."/>
            <person name="Nolan M."/>
            <person name="Tice H."/>
            <person name="Cheng J.F."/>
            <person name="Han C."/>
            <person name="Tapia R."/>
            <person name="Goodwin L."/>
            <person name="Pitluck S."/>
            <person name="Liolios K."/>
            <person name="Ivanova N."/>
            <person name="Mavromatis K."/>
            <person name="Mikhailova N."/>
            <person name="Ovchinnikova G."/>
            <person name="Pati A."/>
            <person name="Brambilla E."/>
            <person name="Chen A."/>
            <person name="Palaniappan K."/>
            <person name="Land M."/>
            <person name="Hauser L."/>
            <person name="Chang Y.J."/>
            <person name="Jeffries C.D."/>
            <person name="Rohde M."/>
            <person name="Sikorski J."/>
            <person name="Spring S."/>
            <person name="Goker M."/>
            <person name="Detter J.C."/>
            <person name="Woyke T."/>
            <person name="Bristow J."/>
            <person name="Eisen J.A."/>
            <person name="Markowitz V."/>
            <person name="Hugenholtz P."/>
            <person name="Kyrpides N.C."/>
            <person name="Klenk H.P."/>
        </authorList>
    </citation>
    <scope>NUCLEOTIDE SEQUENCE [LARGE SCALE GENOMIC DNA]</scope>
    <source>
        <strain evidence="5">DSM 12680 / TGB-C1</strain>
    </source>
</reference>
<dbReference type="Gene3D" id="3.40.50.1240">
    <property type="entry name" value="Phosphoglycerate mutase-like"/>
    <property type="match status" value="1"/>
</dbReference>
<dbReference type="Proteomes" id="UP000000378">
    <property type="component" value="Chromosome"/>
</dbReference>
<sequence length="205" mass="22587">MLVYLVRHGETIWNEKGRYQGATDVPLSERGIWQATRLASRFRQAPLSAVYSSDLSRAYQTACIIAQPHGLEVGVMPEFREMNFGEWEGLSATEIEEGYGSLYRHWLKDPGTVTVPGGESLESVLTRTLAGLGRLTALHQNDTVLVVTHGGVLMALGCYLNGESFSSFWRYYQGNAAVCSLEFKGGLPVLLSVNDLSHLHEEHGG</sequence>
<gene>
    <name evidence="4" type="ordered locus">Slip_1453</name>
</gene>
<dbReference type="GO" id="GO:0005829">
    <property type="term" value="C:cytosol"/>
    <property type="evidence" value="ECO:0007669"/>
    <property type="project" value="TreeGrafter"/>
</dbReference>
<dbReference type="SMART" id="SM00855">
    <property type="entry name" value="PGAM"/>
    <property type="match status" value="1"/>
</dbReference>
<dbReference type="STRING" id="643648.Slip_1453"/>
<keyword evidence="5" id="KW-1185">Reference proteome</keyword>
<dbReference type="PANTHER" id="PTHR46517:SF1">
    <property type="entry name" value="FRUCTOSE-2,6-BISPHOSPHATASE TIGAR"/>
    <property type="match status" value="1"/>
</dbReference>
<dbReference type="InterPro" id="IPR029033">
    <property type="entry name" value="His_PPase_superfam"/>
</dbReference>
<dbReference type="CDD" id="cd07067">
    <property type="entry name" value="HP_PGM_like"/>
    <property type="match status" value="1"/>
</dbReference>
<organism evidence="4 5">
    <name type="scientific">Syntrophothermus lipocalidus (strain DSM 12680 / TGB-C1)</name>
    <dbReference type="NCBI Taxonomy" id="643648"/>
    <lineage>
        <taxon>Bacteria</taxon>
        <taxon>Bacillati</taxon>
        <taxon>Bacillota</taxon>
        <taxon>Clostridia</taxon>
        <taxon>Eubacteriales</taxon>
        <taxon>Syntrophomonadaceae</taxon>
        <taxon>Syntrophothermus</taxon>
    </lineage>
</organism>
<dbReference type="GO" id="GO:0043456">
    <property type="term" value="P:regulation of pentose-phosphate shunt"/>
    <property type="evidence" value="ECO:0007669"/>
    <property type="project" value="TreeGrafter"/>
</dbReference>
<feature type="active site" description="Tele-phosphohistidine intermediate" evidence="2">
    <location>
        <position position="8"/>
    </location>
</feature>
<dbReference type="KEGG" id="slp:Slip_1453"/>
<feature type="active site" description="Proton donor/acceptor" evidence="2">
    <location>
        <position position="81"/>
    </location>
</feature>
<proteinExistence type="predicted"/>